<dbReference type="AlphaFoldDB" id="A0A822XQK7"/>
<reference evidence="2 3" key="1">
    <citation type="journal article" date="2020" name="Mol. Biol. Evol.">
        <title>Distinct Expression and Methylation Patterns for Genes with Different Fates following a Single Whole-Genome Duplication in Flowering Plants.</title>
        <authorList>
            <person name="Shi T."/>
            <person name="Rahmani R.S."/>
            <person name="Gugger P.F."/>
            <person name="Wang M."/>
            <person name="Li H."/>
            <person name="Zhang Y."/>
            <person name="Li Z."/>
            <person name="Wang Q."/>
            <person name="Van de Peer Y."/>
            <person name="Marchal K."/>
            <person name="Chen J."/>
        </authorList>
    </citation>
    <scope>NUCLEOTIDE SEQUENCE [LARGE SCALE GENOMIC DNA]</scope>
    <source>
        <tissue evidence="2">Leaf</tissue>
    </source>
</reference>
<keyword evidence="3" id="KW-1185">Reference proteome</keyword>
<organism evidence="2 3">
    <name type="scientific">Nelumbo nucifera</name>
    <name type="common">Sacred lotus</name>
    <dbReference type="NCBI Taxonomy" id="4432"/>
    <lineage>
        <taxon>Eukaryota</taxon>
        <taxon>Viridiplantae</taxon>
        <taxon>Streptophyta</taxon>
        <taxon>Embryophyta</taxon>
        <taxon>Tracheophyta</taxon>
        <taxon>Spermatophyta</taxon>
        <taxon>Magnoliopsida</taxon>
        <taxon>Proteales</taxon>
        <taxon>Nelumbonaceae</taxon>
        <taxon>Nelumbo</taxon>
    </lineage>
</organism>
<dbReference type="Proteomes" id="UP000607653">
    <property type="component" value="Unassembled WGS sequence"/>
</dbReference>
<gene>
    <name evidence="2" type="ORF">HUJ06_022904</name>
</gene>
<accession>A0A822XQK7</accession>
<proteinExistence type="predicted"/>
<sequence length="81" mass="8980">MTYPDGLRKSLASHSKRSADPASLGTVRVDISERNWNELVRKEFQSSLVAGVPLTIVPEPTQAQCHDVSHVLICIREIVLI</sequence>
<evidence type="ECO:0000313" key="3">
    <source>
        <dbReference type="Proteomes" id="UP000607653"/>
    </source>
</evidence>
<evidence type="ECO:0000313" key="2">
    <source>
        <dbReference type="EMBL" id="DAD21441.1"/>
    </source>
</evidence>
<feature type="region of interest" description="Disordered" evidence="1">
    <location>
        <begin position="1"/>
        <end position="23"/>
    </location>
</feature>
<dbReference type="EMBL" id="DUZY01000001">
    <property type="protein sequence ID" value="DAD21441.1"/>
    <property type="molecule type" value="Genomic_DNA"/>
</dbReference>
<comment type="caution">
    <text evidence="2">The sequence shown here is derived from an EMBL/GenBank/DDBJ whole genome shotgun (WGS) entry which is preliminary data.</text>
</comment>
<name>A0A822XQK7_NELNU</name>
<evidence type="ECO:0000256" key="1">
    <source>
        <dbReference type="SAM" id="MobiDB-lite"/>
    </source>
</evidence>
<protein>
    <submittedName>
        <fullName evidence="2">Uncharacterized protein</fullName>
    </submittedName>
</protein>